<dbReference type="EMBL" id="FQWV01000001">
    <property type="protein sequence ID" value="SHG45740.1"/>
    <property type="molecule type" value="Genomic_DNA"/>
</dbReference>
<name>A0A1M5JZL9_9EURY</name>
<keyword evidence="2" id="KW-1185">Reference proteome</keyword>
<organism evidence="1 2">
    <name type="scientific">Halobaculum gomorrense</name>
    <dbReference type="NCBI Taxonomy" id="43928"/>
    <lineage>
        <taxon>Archaea</taxon>
        <taxon>Methanobacteriati</taxon>
        <taxon>Methanobacteriota</taxon>
        <taxon>Stenosarchaea group</taxon>
        <taxon>Halobacteria</taxon>
        <taxon>Halobacteriales</taxon>
        <taxon>Haloferacaceae</taxon>
        <taxon>Halobaculum</taxon>
    </lineage>
</organism>
<evidence type="ECO:0008006" key="3">
    <source>
        <dbReference type="Google" id="ProtNLM"/>
    </source>
</evidence>
<proteinExistence type="predicted"/>
<protein>
    <recommendedName>
        <fullName evidence="3">Small CPxCG-related zinc finger protein</fullName>
    </recommendedName>
</protein>
<evidence type="ECO:0000313" key="2">
    <source>
        <dbReference type="Proteomes" id="UP000184357"/>
    </source>
</evidence>
<evidence type="ECO:0000313" key="1">
    <source>
        <dbReference type="EMBL" id="SHG45740.1"/>
    </source>
</evidence>
<gene>
    <name evidence="1" type="ORF">SAMN05443636_0317</name>
</gene>
<reference evidence="1 2" key="1">
    <citation type="submission" date="2016-11" db="EMBL/GenBank/DDBJ databases">
        <authorList>
            <person name="Jaros S."/>
            <person name="Januszkiewicz K."/>
            <person name="Wedrychowicz H."/>
        </authorList>
    </citation>
    <scope>NUCLEOTIDE SEQUENCE [LARGE SCALE GENOMIC DNA]</scope>
    <source>
        <strain evidence="1 2">DSM 9297</strain>
    </source>
</reference>
<accession>A0A1M5JZL9</accession>
<sequence>MRSDAVLSAMPPASVLTCDGCGFEKPIGSDAWERLRDPTLGTLTRCPECGSTNVHNRK</sequence>
<dbReference type="AlphaFoldDB" id="A0A1M5JZL9"/>
<dbReference type="STRING" id="43928.SAMN05443636_0317"/>
<dbReference type="Proteomes" id="UP000184357">
    <property type="component" value="Unassembled WGS sequence"/>
</dbReference>